<dbReference type="Pfam" id="PF02148">
    <property type="entry name" value="zf-UBP"/>
    <property type="match status" value="1"/>
</dbReference>
<dbReference type="EMBL" id="CAJPWZ010001672">
    <property type="protein sequence ID" value="CAG2220785.1"/>
    <property type="molecule type" value="Genomic_DNA"/>
</dbReference>
<evidence type="ECO:0000259" key="15">
    <source>
        <dbReference type="PROSITE" id="PS50271"/>
    </source>
</evidence>
<dbReference type="Gene3D" id="3.30.40.10">
    <property type="entry name" value="Zinc/RING finger domain, C3HC4 (zinc finger)"/>
    <property type="match status" value="1"/>
</dbReference>
<feature type="domain" description="UBP-type" evidence="15">
    <location>
        <begin position="214"/>
        <end position="311"/>
    </location>
</feature>
<evidence type="ECO:0000256" key="8">
    <source>
        <dbReference type="ARBA" id="ARBA00022771"/>
    </source>
</evidence>
<evidence type="ECO:0000256" key="2">
    <source>
        <dbReference type="ARBA" id="ARBA00004123"/>
    </source>
</evidence>
<dbReference type="Proteomes" id="UP000683360">
    <property type="component" value="Unassembled WGS sequence"/>
</dbReference>
<evidence type="ECO:0000256" key="5">
    <source>
        <dbReference type="ARBA" id="ARBA00022664"/>
    </source>
</evidence>
<dbReference type="OrthoDB" id="6268652at2759"/>
<dbReference type="PANTHER" id="PTHR21646">
    <property type="entry name" value="UBIQUITIN CARBOXYL-TERMINAL HYDROLASE"/>
    <property type="match status" value="1"/>
</dbReference>
<dbReference type="Pfam" id="PF00443">
    <property type="entry name" value="UCH"/>
    <property type="match status" value="1"/>
</dbReference>
<name>A0A8S3SKQ2_MYTED</name>
<dbReference type="SUPFAM" id="SSF57850">
    <property type="entry name" value="RING/U-box"/>
    <property type="match status" value="1"/>
</dbReference>
<evidence type="ECO:0000256" key="3">
    <source>
        <dbReference type="ARBA" id="ARBA00009085"/>
    </source>
</evidence>
<dbReference type="Gene3D" id="3.90.70.10">
    <property type="entry name" value="Cysteine proteinases"/>
    <property type="match status" value="1"/>
</dbReference>
<feature type="domain" description="USP" evidence="14">
    <location>
        <begin position="336"/>
        <end position="453"/>
    </location>
</feature>
<dbReference type="GO" id="GO:0004843">
    <property type="term" value="F:cysteine-type deubiquitinase activity"/>
    <property type="evidence" value="ECO:0007669"/>
    <property type="project" value="UniProtKB-EC"/>
</dbReference>
<evidence type="ECO:0000256" key="7">
    <source>
        <dbReference type="ARBA" id="ARBA00022728"/>
    </source>
</evidence>
<proteinExistence type="inferred from homology"/>
<evidence type="ECO:0000256" key="10">
    <source>
        <dbReference type="ARBA" id="ARBA00023187"/>
    </source>
</evidence>
<evidence type="ECO:0000259" key="14">
    <source>
        <dbReference type="PROSITE" id="PS50235"/>
    </source>
</evidence>
<keyword evidence="6" id="KW-0479">Metal-binding</keyword>
<dbReference type="GO" id="GO:0006397">
    <property type="term" value="P:mRNA processing"/>
    <property type="evidence" value="ECO:0007669"/>
    <property type="project" value="UniProtKB-KW"/>
</dbReference>
<dbReference type="GO" id="GO:0008380">
    <property type="term" value="P:RNA splicing"/>
    <property type="evidence" value="ECO:0007669"/>
    <property type="project" value="UniProtKB-KW"/>
</dbReference>
<protein>
    <recommendedName>
        <fullName evidence="4">ubiquitinyl hydrolase 1</fullName>
        <ecNumber evidence="4">3.4.19.12</ecNumber>
    </recommendedName>
</protein>
<feature type="compositionally biased region" description="Polar residues" evidence="13">
    <location>
        <begin position="1"/>
        <end position="15"/>
    </location>
</feature>
<dbReference type="AlphaFoldDB" id="A0A8S3SKQ2"/>
<dbReference type="SUPFAM" id="SSF54001">
    <property type="entry name" value="Cysteine proteinases"/>
    <property type="match status" value="1"/>
</dbReference>
<evidence type="ECO:0000313" key="16">
    <source>
        <dbReference type="EMBL" id="CAG2220785.1"/>
    </source>
</evidence>
<dbReference type="InterPro" id="IPR028889">
    <property type="entry name" value="USP"/>
</dbReference>
<keyword evidence="11" id="KW-0539">Nucleus</keyword>
<dbReference type="PROSITE" id="PS50271">
    <property type="entry name" value="ZF_UBP"/>
    <property type="match status" value="1"/>
</dbReference>
<feature type="compositionally biased region" description="Basic and acidic residues" evidence="13">
    <location>
        <begin position="45"/>
        <end position="57"/>
    </location>
</feature>
<dbReference type="EC" id="3.4.19.12" evidence="4"/>
<keyword evidence="9" id="KW-0862">Zinc</keyword>
<sequence length="453" mass="51219">MAANELSTKLKSSSRAILKRTHVPETVQEDDDNPMKSILKKNKKPKLDSSVEEHSKAQQEPTQKSGSRIASQVTVVSDQKLTDSSSKVEKSPSQQKNKPISDNRQSDVIQPKRNEDPSDVAKSGISPDKAVGSEKSRKEVKKEITATEKSGKSDKKSEKKEKEKVKKGKGTESKSSADKKQSPIKSTSKKTTVKIEEEDEEIAAVQDPKVDRSRICPYLDTINRSVLDFDFEKLCSVSLSHINVYACLVCGKYFQGRGKMSHAYTHSVLESHHVYLNLQTQKFYCLPDNYQIIDSSLEDIIYVLNPTFTPEQIQQMDNNSKLSIAYDKTTYLPGIVGLNNIKANDYCNVVLQALSHVTPLRDYFLQESNYSVIKRPPGDQMCLLTQRFGELLRKLWNPRNFKAHVSPHEMLQAVVLCSKKKLQITKQGDAIDYLSWFLNAGTWSFKWNPKIVK</sequence>
<feature type="compositionally biased region" description="Basic and acidic residues" evidence="13">
    <location>
        <begin position="99"/>
        <end position="116"/>
    </location>
</feature>
<dbReference type="InterPro" id="IPR038765">
    <property type="entry name" value="Papain-like_cys_pep_sf"/>
</dbReference>
<reference evidence="16" key="1">
    <citation type="submission" date="2021-03" db="EMBL/GenBank/DDBJ databases">
        <authorList>
            <person name="Bekaert M."/>
        </authorList>
    </citation>
    <scope>NUCLEOTIDE SEQUENCE</scope>
</reference>
<dbReference type="InterPro" id="IPR013083">
    <property type="entry name" value="Znf_RING/FYVE/PHD"/>
</dbReference>
<keyword evidence="10" id="KW-0508">mRNA splicing</keyword>
<dbReference type="GO" id="GO:0005681">
    <property type="term" value="C:spliceosomal complex"/>
    <property type="evidence" value="ECO:0007669"/>
    <property type="project" value="UniProtKB-KW"/>
</dbReference>
<feature type="region of interest" description="Disordered" evidence="13">
    <location>
        <begin position="1"/>
        <end position="193"/>
    </location>
</feature>
<evidence type="ECO:0000256" key="11">
    <source>
        <dbReference type="ARBA" id="ARBA00023242"/>
    </source>
</evidence>
<dbReference type="PROSITE" id="PS50235">
    <property type="entry name" value="USP_3"/>
    <property type="match status" value="1"/>
</dbReference>
<feature type="compositionally biased region" description="Basic and acidic residues" evidence="13">
    <location>
        <begin position="131"/>
        <end position="181"/>
    </location>
</feature>
<evidence type="ECO:0000313" key="17">
    <source>
        <dbReference type="Proteomes" id="UP000683360"/>
    </source>
</evidence>
<dbReference type="InterPro" id="IPR050185">
    <property type="entry name" value="Ub_carboxyl-term_hydrolase"/>
</dbReference>
<evidence type="ECO:0000256" key="4">
    <source>
        <dbReference type="ARBA" id="ARBA00012759"/>
    </source>
</evidence>
<dbReference type="InterPro" id="IPR001607">
    <property type="entry name" value="Znf_UBP"/>
</dbReference>
<dbReference type="PANTHER" id="PTHR21646:SF16">
    <property type="entry name" value="U4_U6.U5 TRI-SNRNP-ASSOCIATED PROTEIN 2"/>
    <property type="match status" value="1"/>
</dbReference>
<dbReference type="InterPro" id="IPR001394">
    <property type="entry name" value="Peptidase_C19_UCH"/>
</dbReference>
<evidence type="ECO:0000256" key="13">
    <source>
        <dbReference type="SAM" id="MobiDB-lite"/>
    </source>
</evidence>
<dbReference type="GO" id="GO:0016579">
    <property type="term" value="P:protein deubiquitination"/>
    <property type="evidence" value="ECO:0007669"/>
    <property type="project" value="InterPro"/>
</dbReference>
<comment type="subcellular location">
    <subcellularLocation>
        <location evidence="2">Nucleus</location>
    </subcellularLocation>
</comment>
<keyword evidence="8 12" id="KW-0863">Zinc-finger</keyword>
<comment type="caution">
    <text evidence="16">The sequence shown here is derived from an EMBL/GenBank/DDBJ whole genome shotgun (WGS) entry which is preliminary data.</text>
</comment>
<organism evidence="16 17">
    <name type="scientific">Mytilus edulis</name>
    <name type="common">Blue mussel</name>
    <dbReference type="NCBI Taxonomy" id="6550"/>
    <lineage>
        <taxon>Eukaryota</taxon>
        <taxon>Metazoa</taxon>
        <taxon>Spiralia</taxon>
        <taxon>Lophotrochozoa</taxon>
        <taxon>Mollusca</taxon>
        <taxon>Bivalvia</taxon>
        <taxon>Autobranchia</taxon>
        <taxon>Pteriomorphia</taxon>
        <taxon>Mytilida</taxon>
        <taxon>Mytiloidea</taxon>
        <taxon>Mytilidae</taxon>
        <taxon>Mytilinae</taxon>
        <taxon>Mytilus</taxon>
    </lineage>
</organism>
<dbReference type="GO" id="GO:0008270">
    <property type="term" value="F:zinc ion binding"/>
    <property type="evidence" value="ECO:0007669"/>
    <property type="project" value="UniProtKB-KW"/>
</dbReference>
<evidence type="ECO:0000256" key="12">
    <source>
        <dbReference type="PROSITE-ProRule" id="PRU00502"/>
    </source>
</evidence>
<dbReference type="SMART" id="SM00290">
    <property type="entry name" value="ZnF_UBP"/>
    <property type="match status" value="1"/>
</dbReference>
<keyword evidence="7" id="KW-0747">Spliceosome</keyword>
<keyword evidence="5" id="KW-0507">mRNA processing</keyword>
<evidence type="ECO:0000256" key="9">
    <source>
        <dbReference type="ARBA" id="ARBA00022833"/>
    </source>
</evidence>
<feature type="compositionally biased region" description="Polar residues" evidence="13">
    <location>
        <begin position="58"/>
        <end position="98"/>
    </location>
</feature>
<comment type="similarity">
    <text evidence="3">Belongs to the peptidase C19 family.</text>
</comment>
<gene>
    <name evidence="16" type="ORF">MEDL_34265</name>
</gene>
<accession>A0A8S3SKQ2</accession>
<comment type="catalytic activity">
    <reaction evidence="1">
        <text>Thiol-dependent hydrolysis of ester, thioester, amide, peptide and isopeptide bonds formed by the C-terminal Gly of ubiquitin (a 76-residue protein attached to proteins as an intracellular targeting signal).</text>
        <dbReference type="EC" id="3.4.19.12"/>
    </reaction>
</comment>
<dbReference type="FunFam" id="3.30.40.10:FF:000068">
    <property type="entry name" value="U4/U6.U5 tri-snRNP-associated protein 2"/>
    <property type="match status" value="1"/>
</dbReference>
<evidence type="ECO:0000256" key="6">
    <source>
        <dbReference type="ARBA" id="ARBA00022723"/>
    </source>
</evidence>
<evidence type="ECO:0000256" key="1">
    <source>
        <dbReference type="ARBA" id="ARBA00000707"/>
    </source>
</evidence>
<keyword evidence="17" id="KW-1185">Reference proteome</keyword>